<proteinExistence type="inferred from homology"/>
<evidence type="ECO:0000313" key="5">
    <source>
        <dbReference type="EMBL" id="KAK9771601.1"/>
    </source>
</evidence>
<sequence length="330" mass="36582">MKEGEAETKEQLESWFHVPSATRHQGGAHLVPPGKAKERFVVLEPPSDDHFTGILTPGIVKPAPINAVWLPRPVRQTTGAGLSDKNIVLHFPGGAYVLPLATNQIGQGIYELMTQHMDVTTFFVQYRITRAPDTRFPAAIQDGVTSYNYLVSLGIDPKRIIISGDSAGGNLAIALLRYLSTCQAKLPLPHGAMLYSPAVYFTANAGQEYESYQNASEDILVPSLCQWAADEYLPQGNAEYEAQARPFLSPLHHPFKTRVPLFLHAGTKEAFYDSIKEFSEEMTRVPGNRIRLRKTELAPHDIILLHKMLGFTSETATAVRDARHFFADIS</sequence>
<comment type="caution">
    <text evidence="5">The sequence shown here is derived from an EMBL/GenBank/DDBJ whole genome shotgun (WGS) entry which is preliminary data.</text>
</comment>
<dbReference type="InterPro" id="IPR013094">
    <property type="entry name" value="AB_hydrolase_3"/>
</dbReference>
<dbReference type="InterPro" id="IPR029058">
    <property type="entry name" value="AB_hydrolase_fold"/>
</dbReference>
<gene>
    <name evidence="5" type="ORF">SCAR479_11672</name>
</gene>
<dbReference type="Gene3D" id="3.40.50.1820">
    <property type="entry name" value="alpha/beta hydrolase"/>
    <property type="match status" value="1"/>
</dbReference>
<evidence type="ECO:0000256" key="2">
    <source>
        <dbReference type="ARBA" id="ARBA00022801"/>
    </source>
</evidence>
<dbReference type="PROSITE" id="PS01174">
    <property type="entry name" value="LIPASE_GDXG_SER"/>
    <property type="match status" value="1"/>
</dbReference>
<evidence type="ECO:0000313" key="6">
    <source>
        <dbReference type="Proteomes" id="UP001465668"/>
    </source>
</evidence>
<dbReference type="EMBL" id="JARVKM010000072">
    <property type="protein sequence ID" value="KAK9771601.1"/>
    <property type="molecule type" value="Genomic_DNA"/>
</dbReference>
<protein>
    <submittedName>
        <fullName evidence="5">Alpha/beta hydrolase fold-3 domain-containing protein</fullName>
    </submittedName>
</protein>
<name>A0ABR2XCT2_9PEZI</name>
<dbReference type="SUPFAM" id="SSF53474">
    <property type="entry name" value="alpha/beta-Hydrolases"/>
    <property type="match status" value="1"/>
</dbReference>
<dbReference type="GO" id="GO:0016787">
    <property type="term" value="F:hydrolase activity"/>
    <property type="evidence" value="ECO:0007669"/>
    <property type="project" value="UniProtKB-KW"/>
</dbReference>
<keyword evidence="6" id="KW-1185">Reference proteome</keyword>
<dbReference type="PANTHER" id="PTHR48081:SF17">
    <property type="entry name" value="ALPHA_BETA HYDROLASE FOLD-3 DOMAIN-CONTAINING PROTEIN"/>
    <property type="match status" value="1"/>
</dbReference>
<feature type="active site" evidence="3">
    <location>
        <position position="166"/>
    </location>
</feature>
<accession>A0ABR2XCT2</accession>
<evidence type="ECO:0000256" key="1">
    <source>
        <dbReference type="ARBA" id="ARBA00010515"/>
    </source>
</evidence>
<feature type="domain" description="Alpha/beta hydrolase fold-3" evidence="4">
    <location>
        <begin position="88"/>
        <end position="302"/>
    </location>
</feature>
<dbReference type="InterPro" id="IPR033140">
    <property type="entry name" value="Lipase_GDXG_put_SER_AS"/>
</dbReference>
<reference evidence="5 6" key="1">
    <citation type="submission" date="2024-02" db="EMBL/GenBank/DDBJ databases">
        <title>First draft genome assembly of two strains of Seiridium cardinale.</title>
        <authorList>
            <person name="Emiliani G."/>
            <person name="Scali E."/>
        </authorList>
    </citation>
    <scope>NUCLEOTIDE SEQUENCE [LARGE SCALE GENOMIC DNA]</scope>
    <source>
        <strain evidence="5 6">BM-138-000479</strain>
    </source>
</reference>
<keyword evidence="2 5" id="KW-0378">Hydrolase</keyword>
<dbReference type="Pfam" id="PF07859">
    <property type="entry name" value="Abhydrolase_3"/>
    <property type="match status" value="1"/>
</dbReference>
<organism evidence="5 6">
    <name type="scientific">Seiridium cardinale</name>
    <dbReference type="NCBI Taxonomy" id="138064"/>
    <lineage>
        <taxon>Eukaryota</taxon>
        <taxon>Fungi</taxon>
        <taxon>Dikarya</taxon>
        <taxon>Ascomycota</taxon>
        <taxon>Pezizomycotina</taxon>
        <taxon>Sordariomycetes</taxon>
        <taxon>Xylariomycetidae</taxon>
        <taxon>Amphisphaeriales</taxon>
        <taxon>Sporocadaceae</taxon>
        <taxon>Seiridium</taxon>
    </lineage>
</organism>
<dbReference type="InterPro" id="IPR050300">
    <property type="entry name" value="GDXG_lipolytic_enzyme"/>
</dbReference>
<comment type="similarity">
    <text evidence="1">Belongs to the 'GDXG' lipolytic enzyme family.</text>
</comment>
<evidence type="ECO:0000256" key="3">
    <source>
        <dbReference type="PROSITE-ProRule" id="PRU10038"/>
    </source>
</evidence>
<dbReference type="PANTHER" id="PTHR48081">
    <property type="entry name" value="AB HYDROLASE SUPERFAMILY PROTEIN C4A8.06C"/>
    <property type="match status" value="1"/>
</dbReference>
<evidence type="ECO:0000259" key="4">
    <source>
        <dbReference type="Pfam" id="PF07859"/>
    </source>
</evidence>
<dbReference type="Proteomes" id="UP001465668">
    <property type="component" value="Unassembled WGS sequence"/>
</dbReference>